<keyword evidence="5" id="KW-1185">Reference proteome</keyword>
<feature type="compositionally biased region" description="Low complexity" evidence="1">
    <location>
        <begin position="1"/>
        <end position="13"/>
    </location>
</feature>
<dbReference type="PROSITE" id="PS50921">
    <property type="entry name" value="ANTAR"/>
    <property type="match status" value="1"/>
</dbReference>
<evidence type="ECO:0000259" key="3">
    <source>
        <dbReference type="PROSITE" id="PS50921"/>
    </source>
</evidence>
<dbReference type="InterPro" id="IPR005561">
    <property type="entry name" value="ANTAR"/>
</dbReference>
<dbReference type="InterPro" id="IPR000014">
    <property type="entry name" value="PAS"/>
</dbReference>
<feature type="region of interest" description="Disordered" evidence="1">
    <location>
        <begin position="1"/>
        <end position="23"/>
    </location>
</feature>
<dbReference type="SMART" id="SM01012">
    <property type="entry name" value="ANTAR"/>
    <property type="match status" value="1"/>
</dbReference>
<evidence type="ECO:0000259" key="2">
    <source>
        <dbReference type="PROSITE" id="PS50112"/>
    </source>
</evidence>
<dbReference type="RefSeq" id="WP_253832225.1">
    <property type="nucleotide sequence ID" value="NZ_JAMTCS010000001.1"/>
</dbReference>
<dbReference type="InterPro" id="IPR036388">
    <property type="entry name" value="WH-like_DNA-bd_sf"/>
</dbReference>
<dbReference type="SUPFAM" id="SSF55785">
    <property type="entry name" value="PYP-like sensor domain (PAS domain)"/>
    <property type="match status" value="1"/>
</dbReference>
<dbReference type="AlphaFoldDB" id="A0A9X2FYY5"/>
<sequence>MTTPTARTTAQQASDARPAAVPERAGDLVRTIAAGTPVVSGQYRVALATGTWWWSDEVYRLYGYEPDEVKPGRAVLRARRHPDDQDRVVHEAVRALRAGHPFTCAQRIVDTHGRTRTLMVSGQAVRTASGPELVGQVADVTPLQREAVAREARRAVDGAMASAATIEQARGVLMAVHGLTEEDALTMLTERAATAGADLRSVAAQLLAGLAEPGALGAPAARQVRRVLAEVVPTKRSRVHDPLLTRRAA</sequence>
<dbReference type="Gene3D" id="3.30.450.20">
    <property type="entry name" value="PAS domain"/>
    <property type="match status" value="1"/>
</dbReference>
<feature type="domain" description="PAS" evidence="2">
    <location>
        <begin position="54"/>
        <end position="99"/>
    </location>
</feature>
<dbReference type="GO" id="GO:0003723">
    <property type="term" value="F:RNA binding"/>
    <property type="evidence" value="ECO:0007669"/>
    <property type="project" value="InterPro"/>
</dbReference>
<protein>
    <submittedName>
        <fullName evidence="4">PAS domain S-box-containing protein</fullName>
    </submittedName>
</protein>
<dbReference type="InterPro" id="IPR011006">
    <property type="entry name" value="CheY-like_superfamily"/>
</dbReference>
<dbReference type="SUPFAM" id="SSF52172">
    <property type="entry name" value="CheY-like"/>
    <property type="match status" value="1"/>
</dbReference>
<reference evidence="4" key="1">
    <citation type="submission" date="2022-06" db="EMBL/GenBank/DDBJ databases">
        <title>Genomic Encyclopedia of Archaeal and Bacterial Type Strains, Phase II (KMG-II): from individual species to whole genera.</title>
        <authorList>
            <person name="Goeker M."/>
        </authorList>
    </citation>
    <scope>NUCLEOTIDE SEQUENCE</scope>
    <source>
        <strain evidence="4">DSM 26652</strain>
    </source>
</reference>
<dbReference type="Pfam" id="PF03861">
    <property type="entry name" value="ANTAR"/>
    <property type="match status" value="1"/>
</dbReference>
<feature type="domain" description="ANTAR" evidence="3">
    <location>
        <begin position="146"/>
        <end position="207"/>
    </location>
</feature>
<organism evidence="4 5">
    <name type="scientific">Promicromonospora thailandica</name>
    <dbReference type="NCBI Taxonomy" id="765201"/>
    <lineage>
        <taxon>Bacteria</taxon>
        <taxon>Bacillati</taxon>
        <taxon>Actinomycetota</taxon>
        <taxon>Actinomycetes</taxon>
        <taxon>Micrococcales</taxon>
        <taxon>Promicromonosporaceae</taxon>
        <taxon>Promicromonospora</taxon>
    </lineage>
</organism>
<evidence type="ECO:0000313" key="4">
    <source>
        <dbReference type="EMBL" id="MCP2263075.1"/>
    </source>
</evidence>
<comment type="caution">
    <text evidence="4">The sequence shown here is derived from an EMBL/GenBank/DDBJ whole genome shotgun (WGS) entry which is preliminary data.</text>
</comment>
<dbReference type="EMBL" id="JAMTCS010000001">
    <property type="protein sequence ID" value="MCP2263075.1"/>
    <property type="molecule type" value="Genomic_DNA"/>
</dbReference>
<dbReference type="InterPro" id="IPR013655">
    <property type="entry name" value="PAS_fold_3"/>
</dbReference>
<dbReference type="Gene3D" id="1.10.10.10">
    <property type="entry name" value="Winged helix-like DNA-binding domain superfamily/Winged helix DNA-binding domain"/>
    <property type="match status" value="1"/>
</dbReference>
<proteinExistence type="predicted"/>
<name>A0A9X2FYY5_9MICO</name>
<dbReference type="Proteomes" id="UP001139493">
    <property type="component" value="Unassembled WGS sequence"/>
</dbReference>
<dbReference type="Pfam" id="PF08447">
    <property type="entry name" value="PAS_3"/>
    <property type="match status" value="1"/>
</dbReference>
<gene>
    <name evidence="4" type="ORF">APR03_000398</name>
</gene>
<evidence type="ECO:0000256" key="1">
    <source>
        <dbReference type="SAM" id="MobiDB-lite"/>
    </source>
</evidence>
<evidence type="ECO:0000313" key="5">
    <source>
        <dbReference type="Proteomes" id="UP001139493"/>
    </source>
</evidence>
<dbReference type="PROSITE" id="PS50112">
    <property type="entry name" value="PAS"/>
    <property type="match status" value="1"/>
</dbReference>
<accession>A0A9X2FYY5</accession>
<dbReference type="InterPro" id="IPR035965">
    <property type="entry name" value="PAS-like_dom_sf"/>
</dbReference>
<dbReference type="NCBIfam" id="TIGR00229">
    <property type="entry name" value="sensory_box"/>
    <property type="match status" value="1"/>
</dbReference>